<name>A0ABV7XM51_9GAMM</name>
<dbReference type="InterPro" id="IPR004323">
    <property type="entry name" value="Ion_tolerance_CutA"/>
</dbReference>
<evidence type="ECO:0000313" key="2">
    <source>
        <dbReference type="EMBL" id="MFC3716615.1"/>
    </source>
</evidence>
<reference evidence="3" key="1">
    <citation type="journal article" date="2019" name="Int. J. Syst. Evol. Microbiol.">
        <title>The Global Catalogue of Microorganisms (GCM) 10K type strain sequencing project: providing services to taxonomists for standard genome sequencing and annotation.</title>
        <authorList>
            <consortium name="The Broad Institute Genomics Platform"/>
            <consortium name="The Broad Institute Genome Sequencing Center for Infectious Disease"/>
            <person name="Wu L."/>
            <person name="Ma J."/>
        </authorList>
    </citation>
    <scope>NUCLEOTIDE SEQUENCE [LARGE SCALE GENOMIC DNA]</scope>
    <source>
        <strain evidence="3">KCTC 42441</strain>
    </source>
</reference>
<dbReference type="Proteomes" id="UP001595705">
    <property type="component" value="Unassembled WGS sequence"/>
</dbReference>
<dbReference type="RefSeq" id="WP_386743903.1">
    <property type="nucleotide sequence ID" value="NZ_JBHRYA010000007.1"/>
</dbReference>
<comment type="caution">
    <text evidence="2">The sequence shown here is derived from an EMBL/GenBank/DDBJ whole genome shotgun (WGS) entry which is preliminary data.</text>
</comment>
<sequence>MPQVVLAFCTCPDAATASRIADALVGERLAACVSVLPGVQSVYRWQGGIERADEVQLLAKTTATRMPALAERIVALHPYELPEVVAVEAAAGLPAYLEWISAQVAPNPGGQEP</sequence>
<evidence type="ECO:0000256" key="1">
    <source>
        <dbReference type="ARBA" id="ARBA00010169"/>
    </source>
</evidence>
<dbReference type="SUPFAM" id="SSF54913">
    <property type="entry name" value="GlnB-like"/>
    <property type="match status" value="1"/>
</dbReference>
<comment type="similarity">
    <text evidence="1">Belongs to the CutA family.</text>
</comment>
<dbReference type="PANTHER" id="PTHR23419">
    <property type="entry name" value="DIVALENT CATION TOLERANCE CUTA-RELATED"/>
    <property type="match status" value="1"/>
</dbReference>
<dbReference type="EMBL" id="JBHRYA010000007">
    <property type="protein sequence ID" value="MFC3716615.1"/>
    <property type="molecule type" value="Genomic_DNA"/>
</dbReference>
<dbReference type="InterPro" id="IPR015867">
    <property type="entry name" value="N-reg_PII/ATP_PRibTrfase_C"/>
</dbReference>
<accession>A0ABV7XM51</accession>
<evidence type="ECO:0000313" key="3">
    <source>
        <dbReference type="Proteomes" id="UP001595705"/>
    </source>
</evidence>
<dbReference type="Gene3D" id="3.30.70.120">
    <property type="match status" value="1"/>
</dbReference>
<organism evidence="2 3">
    <name type="scientific">Luteimonas soli</name>
    <dbReference type="NCBI Taxonomy" id="1648966"/>
    <lineage>
        <taxon>Bacteria</taxon>
        <taxon>Pseudomonadati</taxon>
        <taxon>Pseudomonadota</taxon>
        <taxon>Gammaproteobacteria</taxon>
        <taxon>Lysobacterales</taxon>
        <taxon>Lysobacteraceae</taxon>
        <taxon>Luteimonas</taxon>
    </lineage>
</organism>
<dbReference type="PANTHER" id="PTHR23419:SF8">
    <property type="entry name" value="FI09726P"/>
    <property type="match status" value="1"/>
</dbReference>
<keyword evidence="3" id="KW-1185">Reference proteome</keyword>
<gene>
    <name evidence="2" type="primary">cutA</name>
    <name evidence="2" type="ORF">ACFONC_10665</name>
</gene>
<protein>
    <submittedName>
        <fullName evidence="2">Divalent-cation tolerance protein CutA</fullName>
    </submittedName>
</protein>
<proteinExistence type="inferred from homology"/>
<dbReference type="InterPro" id="IPR011322">
    <property type="entry name" value="N-reg_PII-like_a/b"/>
</dbReference>
<dbReference type="Pfam" id="PF03091">
    <property type="entry name" value="CutA1"/>
    <property type="match status" value="1"/>
</dbReference>